<dbReference type="eggNOG" id="KOG0314">
    <property type="taxonomic scope" value="Eukaryota"/>
</dbReference>
<feature type="compositionally biased region" description="Polar residues" evidence="7">
    <location>
        <begin position="261"/>
        <end position="275"/>
    </location>
</feature>
<evidence type="ECO:0000256" key="3">
    <source>
        <dbReference type="ARBA" id="ARBA00022771"/>
    </source>
</evidence>
<protein>
    <recommendedName>
        <fullName evidence="12">RB binding protein 6, ubiquitin ligase</fullName>
    </recommendedName>
</protein>
<dbReference type="PROSITE" id="PS51282">
    <property type="entry name" value="DWNN"/>
    <property type="match status" value="1"/>
</dbReference>
<reference evidence="10" key="2">
    <citation type="submission" date="2025-08" db="UniProtKB">
        <authorList>
            <consortium name="Ensembl"/>
        </authorList>
    </citation>
    <scope>IDENTIFICATION</scope>
</reference>
<evidence type="ECO:0000256" key="5">
    <source>
        <dbReference type="ARBA" id="ARBA00023242"/>
    </source>
</evidence>
<dbReference type="Proteomes" id="UP000001074">
    <property type="component" value="Unassembled WGS sequence"/>
</dbReference>
<dbReference type="GO" id="GO:0016567">
    <property type="term" value="P:protein ubiquitination"/>
    <property type="evidence" value="ECO:0007669"/>
    <property type="project" value="InterPro"/>
</dbReference>
<dbReference type="GO" id="GO:0005634">
    <property type="term" value="C:nucleus"/>
    <property type="evidence" value="ECO:0007669"/>
    <property type="project" value="UniProtKB-SubCell"/>
</dbReference>
<dbReference type="AlphaFoldDB" id="G1PYZ7"/>
<dbReference type="InterPro" id="IPR001878">
    <property type="entry name" value="Znf_CCHC"/>
</dbReference>
<dbReference type="Pfam" id="PF08783">
    <property type="entry name" value="DWNN"/>
    <property type="match status" value="1"/>
</dbReference>
<evidence type="ECO:0000313" key="10">
    <source>
        <dbReference type="Ensembl" id="ENSMLUP00000016679.1"/>
    </source>
</evidence>
<dbReference type="STRING" id="59463.ENSMLUP00000016679"/>
<dbReference type="FunFam" id="3.10.20.90:FF:000070">
    <property type="entry name" value="E3 ubiquitin-protein ligase RBBP6 isoform X2"/>
    <property type="match status" value="1"/>
</dbReference>
<evidence type="ECO:0000256" key="7">
    <source>
        <dbReference type="SAM" id="MobiDB-lite"/>
    </source>
</evidence>
<dbReference type="InterPro" id="IPR014891">
    <property type="entry name" value="DWNN_domain"/>
</dbReference>
<dbReference type="GO" id="GO:0008270">
    <property type="term" value="F:zinc ion binding"/>
    <property type="evidence" value="ECO:0007669"/>
    <property type="project" value="UniProtKB-KW"/>
</dbReference>
<dbReference type="SUPFAM" id="SSF57756">
    <property type="entry name" value="Retrovirus zinc finger-like domains"/>
    <property type="match status" value="1"/>
</dbReference>
<feature type="region of interest" description="Disordered" evidence="7">
    <location>
        <begin position="237"/>
        <end position="281"/>
    </location>
</feature>
<dbReference type="GO" id="GO:0006397">
    <property type="term" value="P:mRNA processing"/>
    <property type="evidence" value="ECO:0007669"/>
    <property type="project" value="InterPro"/>
</dbReference>
<dbReference type="Ensembl" id="ENSMLUT00000030830.1">
    <property type="protein sequence ID" value="ENSMLUP00000016679.1"/>
    <property type="gene ID" value="ENSMLUG00000026698.1"/>
</dbReference>
<reference evidence="10" key="3">
    <citation type="submission" date="2025-09" db="UniProtKB">
        <authorList>
            <consortium name="Ensembl"/>
        </authorList>
    </citation>
    <scope>IDENTIFICATION</scope>
</reference>
<proteinExistence type="predicted"/>
<evidence type="ECO:0000259" key="9">
    <source>
        <dbReference type="PROSITE" id="PS51282"/>
    </source>
</evidence>
<dbReference type="GO" id="GO:0003676">
    <property type="term" value="F:nucleic acid binding"/>
    <property type="evidence" value="ECO:0007669"/>
    <property type="project" value="InterPro"/>
</dbReference>
<evidence type="ECO:0000256" key="1">
    <source>
        <dbReference type="ARBA" id="ARBA00004123"/>
    </source>
</evidence>
<feature type="compositionally biased region" description="Low complexity" evidence="7">
    <location>
        <begin position="237"/>
        <end position="259"/>
    </location>
</feature>
<dbReference type="Pfam" id="PF13696">
    <property type="entry name" value="zf-CCHC_2"/>
    <property type="match status" value="1"/>
</dbReference>
<organism evidence="10 11">
    <name type="scientific">Myotis lucifugus</name>
    <name type="common">Little brown bat</name>
    <dbReference type="NCBI Taxonomy" id="59463"/>
    <lineage>
        <taxon>Eukaryota</taxon>
        <taxon>Metazoa</taxon>
        <taxon>Chordata</taxon>
        <taxon>Craniata</taxon>
        <taxon>Vertebrata</taxon>
        <taxon>Euteleostomi</taxon>
        <taxon>Mammalia</taxon>
        <taxon>Eutheria</taxon>
        <taxon>Laurasiatheria</taxon>
        <taxon>Chiroptera</taxon>
        <taxon>Yangochiroptera</taxon>
        <taxon>Vespertilionidae</taxon>
        <taxon>Myotis</taxon>
    </lineage>
</organism>
<evidence type="ECO:0000259" key="8">
    <source>
        <dbReference type="PROSITE" id="PS50158"/>
    </source>
</evidence>
<dbReference type="SMART" id="SM00343">
    <property type="entry name" value="ZnF_C2HC"/>
    <property type="match status" value="1"/>
</dbReference>
<keyword evidence="3 6" id="KW-0863">Zinc-finger</keyword>
<dbReference type="Gene3D" id="4.10.60.10">
    <property type="entry name" value="Zinc finger, CCHC-type"/>
    <property type="match status" value="1"/>
</dbReference>
<dbReference type="GO" id="GO:0061630">
    <property type="term" value="F:ubiquitin protein ligase activity"/>
    <property type="evidence" value="ECO:0007669"/>
    <property type="project" value="InterPro"/>
</dbReference>
<feature type="domain" description="CCHC-type" evidence="8">
    <location>
        <begin position="161"/>
        <end position="175"/>
    </location>
</feature>
<dbReference type="InterPro" id="IPR033489">
    <property type="entry name" value="RBBP6"/>
</dbReference>
<keyword evidence="5" id="KW-0539">Nucleus</keyword>
<evidence type="ECO:0000256" key="4">
    <source>
        <dbReference type="ARBA" id="ARBA00022833"/>
    </source>
</evidence>
<feature type="domain" description="DWNN" evidence="9">
    <location>
        <begin position="4"/>
        <end position="76"/>
    </location>
</feature>
<sequence>MSCVHYKFASTLNYAIVTFDGRHISLRDLKTQILGREKLKAAKCDLQISNSKTAEEYTEDNALIPKNTSVLVRRIPIAGVKSTSQTDVIRRTEPAMGTSKVTDDSSAPMSLVQLTKTANLAEANASEEDTIKAMMWQSGHAYDPINYMKKPLGPPPPSYTCFRCGRTGHYIKNCPTNGDKNFESRPRIKKSTGIPRSFMMEVTVPTMKGAKLTSTRTYAIPTIEAEAYAIGKKEKLPFFPEEPSSSSGSPLSTPLSLTGARGNTSRSPDQDSLGTSGCPVH</sequence>
<keyword evidence="11" id="KW-1185">Reference proteome</keyword>
<dbReference type="GeneTree" id="ENSGT00940000157561"/>
<name>G1PYZ7_MYOLU</name>
<dbReference type="EMBL" id="AAPE02061462">
    <property type="status" value="NOT_ANNOTATED_CDS"/>
    <property type="molecule type" value="Genomic_DNA"/>
</dbReference>
<dbReference type="InParanoid" id="G1PYZ7"/>
<dbReference type="SMART" id="SM01180">
    <property type="entry name" value="DWNN"/>
    <property type="match status" value="1"/>
</dbReference>
<evidence type="ECO:0000313" key="11">
    <source>
        <dbReference type="Proteomes" id="UP000001074"/>
    </source>
</evidence>
<dbReference type="Gene3D" id="3.10.20.90">
    <property type="entry name" value="Phosphatidylinositol 3-kinase Catalytic Subunit, Chain A, domain 1"/>
    <property type="match status" value="1"/>
</dbReference>
<dbReference type="PANTHER" id="PTHR15439">
    <property type="entry name" value="RETINOBLASTOMA-BINDING PROTEIN 6"/>
    <property type="match status" value="1"/>
</dbReference>
<evidence type="ECO:0008006" key="12">
    <source>
        <dbReference type="Google" id="ProtNLM"/>
    </source>
</evidence>
<dbReference type="PANTHER" id="PTHR15439:SF0">
    <property type="entry name" value="CELL DIVISION CYCLE AND APOPTOSIS REGULATOR PROTEIN 1-RELATED"/>
    <property type="match status" value="1"/>
</dbReference>
<evidence type="ECO:0000256" key="2">
    <source>
        <dbReference type="ARBA" id="ARBA00022723"/>
    </source>
</evidence>
<dbReference type="HOGENOM" id="CLU_015100_0_0_1"/>
<dbReference type="PROSITE" id="PS50158">
    <property type="entry name" value="ZF_CCHC"/>
    <property type="match status" value="1"/>
</dbReference>
<dbReference type="GO" id="GO:0006511">
    <property type="term" value="P:ubiquitin-dependent protein catabolic process"/>
    <property type="evidence" value="ECO:0007669"/>
    <property type="project" value="TreeGrafter"/>
</dbReference>
<dbReference type="OMA" id="QSGHAYD"/>
<comment type="subcellular location">
    <subcellularLocation>
        <location evidence="1">Nucleus</location>
    </subcellularLocation>
</comment>
<dbReference type="InterPro" id="IPR025829">
    <property type="entry name" value="Zn_knuckle_CX2CX3GHX4C"/>
</dbReference>
<keyword evidence="4" id="KW-0862">Zinc</keyword>
<reference evidence="10 11" key="1">
    <citation type="journal article" date="2011" name="Nature">
        <title>A high-resolution map of human evolutionary constraint using 29 mammals.</title>
        <authorList>
            <person name="Lindblad-Toh K."/>
            <person name="Garber M."/>
            <person name="Zuk O."/>
            <person name="Lin M.F."/>
            <person name="Parker B.J."/>
            <person name="Washietl S."/>
            <person name="Kheradpour P."/>
            <person name="Ernst J."/>
            <person name="Jordan G."/>
            <person name="Mauceli E."/>
            <person name="Ward L.D."/>
            <person name="Lowe C.B."/>
            <person name="Holloway A.K."/>
            <person name="Clamp M."/>
            <person name="Gnerre S."/>
            <person name="Alfoldi J."/>
            <person name="Beal K."/>
            <person name="Chang J."/>
            <person name="Clawson H."/>
            <person name="Cuff J."/>
            <person name="Di Palma F."/>
            <person name="Fitzgerald S."/>
            <person name="Flicek P."/>
            <person name="Guttman M."/>
            <person name="Hubisz M.J."/>
            <person name="Jaffe D.B."/>
            <person name="Jungreis I."/>
            <person name="Kent W.J."/>
            <person name="Kostka D."/>
            <person name="Lara M."/>
            <person name="Martins A.L."/>
            <person name="Massingham T."/>
            <person name="Moltke I."/>
            <person name="Raney B.J."/>
            <person name="Rasmussen M.D."/>
            <person name="Robinson J."/>
            <person name="Stark A."/>
            <person name="Vilella A.J."/>
            <person name="Wen J."/>
            <person name="Xie X."/>
            <person name="Zody M.C."/>
            <person name="Baldwin J."/>
            <person name="Bloom T."/>
            <person name="Chin C.W."/>
            <person name="Heiman D."/>
            <person name="Nicol R."/>
            <person name="Nusbaum C."/>
            <person name="Young S."/>
            <person name="Wilkinson J."/>
            <person name="Worley K.C."/>
            <person name="Kovar C.L."/>
            <person name="Muzny D.M."/>
            <person name="Gibbs R.A."/>
            <person name="Cree A."/>
            <person name="Dihn H.H."/>
            <person name="Fowler G."/>
            <person name="Jhangiani S."/>
            <person name="Joshi V."/>
            <person name="Lee S."/>
            <person name="Lewis L.R."/>
            <person name="Nazareth L.V."/>
            <person name="Okwuonu G."/>
            <person name="Santibanez J."/>
            <person name="Warren W.C."/>
            <person name="Mardis E.R."/>
            <person name="Weinstock G.M."/>
            <person name="Wilson R.K."/>
            <person name="Delehaunty K."/>
            <person name="Dooling D."/>
            <person name="Fronik C."/>
            <person name="Fulton L."/>
            <person name="Fulton B."/>
            <person name="Graves T."/>
            <person name="Minx P."/>
            <person name="Sodergren E."/>
            <person name="Birney E."/>
            <person name="Margulies E.H."/>
            <person name="Herrero J."/>
            <person name="Green E.D."/>
            <person name="Haussler D."/>
            <person name="Siepel A."/>
            <person name="Goldman N."/>
            <person name="Pollard K.S."/>
            <person name="Pedersen J.S."/>
            <person name="Lander E.S."/>
            <person name="Kellis M."/>
        </authorList>
    </citation>
    <scope>NUCLEOTIDE SEQUENCE [LARGE SCALE GENOMIC DNA]</scope>
</reference>
<dbReference type="InterPro" id="IPR036875">
    <property type="entry name" value="Znf_CCHC_sf"/>
</dbReference>
<keyword evidence="2" id="KW-0479">Metal-binding</keyword>
<accession>G1PYZ7</accession>
<evidence type="ECO:0000256" key="6">
    <source>
        <dbReference type="PROSITE-ProRule" id="PRU00047"/>
    </source>
</evidence>
<dbReference type="FunFam" id="4.10.60.10:FF:000005">
    <property type="entry name" value="E3 ubiquitin-protein ligase RBBP6"/>
    <property type="match status" value="1"/>
</dbReference>